<protein>
    <submittedName>
        <fullName evidence="3">Uncharacterized protein</fullName>
    </submittedName>
</protein>
<dbReference type="Proteomes" id="UP000008854">
    <property type="component" value="Unassembled WGS sequence"/>
</dbReference>
<reference evidence="3" key="2">
    <citation type="submission" date="2018-12" db="UniProtKB">
        <authorList>
            <consortium name="WormBaseParasite"/>
        </authorList>
    </citation>
    <scope>IDENTIFICATION</scope>
    <source>
        <strain evidence="3">Puerto Rican</strain>
    </source>
</reference>
<dbReference type="GeneID" id="29830545"/>
<dbReference type="WBParaSite" id="Smp_202220.1">
    <property type="protein sequence ID" value="Smp_202220.1"/>
    <property type="gene ID" value="Smp_202220"/>
</dbReference>
<reference evidence="2" key="1">
    <citation type="journal article" date="2012" name="PLoS Negl. Trop. Dis.">
        <title>A systematically improved high quality genome and transcriptome of the human blood fluke Schistosoma mansoni.</title>
        <authorList>
            <person name="Protasio A.V."/>
            <person name="Tsai I.J."/>
            <person name="Babbage A."/>
            <person name="Nichol S."/>
            <person name="Hunt M."/>
            <person name="Aslett M.A."/>
            <person name="De Silva N."/>
            <person name="Velarde G.S."/>
            <person name="Anderson T.J."/>
            <person name="Clark R.C."/>
            <person name="Davidson C."/>
            <person name="Dillon G.P."/>
            <person name="Holroyd N.E."/>
            <person name="LoVerde P.T."/>
            <person name="Lloyd C."/>
            <person name="McQuillan J."/>
            <person name="Oliveira G."/>
            <person name="Otto T.D."/>
            <person name="Parker-Manuel S.J."/>
            <person name="Quail M.A."/>
            <person name="Wilson R.A."/>
            <person name="Zerlotini A."/>
            <person name="Dunne D.W."/>
            <person name="Berriman M."/>
        </authorList>
    </citation>
    <scope>NUCLEOTIDE SEQUENCE [LARGE SCALE GENOMIC DNA]</scope>
    <source>
        <strain evidence="2">Puerto Rican</strain>
    </source>
</reference>
<feature type="chain" id="PRO_5030171999" evidence="1">
    <location>
        <begin position="20"/>
        <end position="67"/>
    </location>
</feature>
<keyword evidence="2" id="KW-1185">Reference proteome</keyword>
<sequence length="67" mass="7897">MSSTFTILLIYVIFLAMLTEDFLKHITAELFGQKVQDMLPINLYCMYEGDKTNEIFIFLLNEKIQSR</sequence>
<proteinExistence type="predicted"/>
<dbReference type="AlphaFoldDB" id="G4VGY7"/>
<accession>G4VGY7</accession>
<evidence type="ECO:0000313" key="3">
    <source>
        <dbReference type="WBParaSite" id="Smp_202220.1"/>
    </source>
</evidence>
<dbReference type="RefSeq" id="XP_018650872.1">
    <property type="nucleotide sequence ID" value="XM_018799045.1"/>
</dbReference>
<dbReference type="InParanoid" id="G4VGY7"/>
<keyword evidence="1" id="KW-0732">Signal</keyword>
<dbReference type="KEGG" id="smm:Smp_202220"/>
<dbReference type="HOGENOM" id="CLU_2815631_0_0_1"/>
<dbReference type="CTD" id="29830545"/>
<evidence type="ECO:0000313" key="2">
    <source>
        <dbReference type="Proteomes" id="UP000008854"/>
    </source>
</evidence>
<organism evidence="2 3">
    <name type="scientific">Schistosoma mansoni</name>
    <name type="common">Blood fluke</name>
    <dbReference type="NCBI Taxonomy" id="6183"/>
    <lineage>
        <taxon>Eukaryota</taxon>
        <taxon>Metazoa</taxon>
        <taxon>Spiralia</taxon>
        <taxon>Lophotrochozoa</taxon>
        <taxon>Platyhelminthes</taxon>
        <taxon>Trematoda</taxon>
        <taxon>Digenea</taxon>
        <taxon>Strigeidida</taxon>
        <taxon>Schistosomatoidea</taxon>
        <taxon>Schistosomatidae</taxon>
        <taxon>Schistosoma</taxon>
    </lineage>
</organism>
<evidence type="ECO:0000256" key="1">
    <source>
        <dbReference type="SAM" id="SignalP"/>
    </source>
</evidence>
<name>G4VGY7_SCHMA</name>
<feature type="signal peptide" evidence="1">
    <location>
        <begin position="1"/>
        <end position="19"/>
    </location>
</feature>